<organism evidence="2 3">
    <name type="scientific">Martelella alba</name>
    <dbReference type="NCBI Taxonomy" id="2590451"/>
    <lineage>
        <taxon>Bacteria</taxon>
        <taxon>Pseudomonadati</taxon>
        <taxon>Pseudomonadota</taxon>
        <taxon>Alphaproteobacteria</taxon>
        <taxon>Hyphomicrobiales</taxon>
        <taxon>Aurantimonadaceae</taxon>
        <taxon>Martelella</taxon>
    </lineage>
</organism>
<accession>A0ABY2SFN0</accession>
<gene>
    <name evidence="2" type="ORF">FCN80_20490</name>
</gene>
<feature type="transmembrane region" description="Helical" evidence="1">
    <location>
        <begin position="12"/>
        <end position="31"/>
    </location>
</feature>
<evidence type="ECO:0000313" key="2">
    <source>
        <dbReference type="EMBL" id="TKI03792.1"/>
    </source>
</evidence>
<dbReference type="InterPro" id="IPR009883">
    <property type="entry name" value="YgfX"/>
</dbReference>
<evidence type="ECO:0008006" key="4">
    <source>
        <dbReference type="Google" id="ProtNLM"/>
    </source>
</evidence>
<dbReference type="Pfam" id="PF07254">
    <property type="entry name" value="Cpta_toxin"/>
    <property type="match status" value="1"/>
</dbReference>
<feature type="transmembrane region" description="Helical" evidence="1">
    <location>
        <begin position="37"/>
        <end position="54"/>
    </location>
</feature>
<protein>
    <recommendedName>
        <fullName evidence="4">Toxin CptA</fullName>
    </recommendedName>
</protein>
<comment type="caution">
    <text evidence="2">The sequence shown here is derived from an EMBL/GenBank/DDBJ whole genome shotgun (WGS) entry which is preliminary data.</text>
</comment>
<dbReference type="PIRSF" id="PIRSF020653">
    <property type="entry name" value="UCP020653"/>
    <property type="match status" value="1"/>
</dbReference>
<keyword evidence="1" id="KW-0812">Transmembrane</keyword>
<proteinExistence type="predicted"/>
<keyword evidence="1" id="KW-1133">Transmembrane helix</keyword>
<evidence type="ECO:0000313" key="3">
    <source>
        <dbReference type="Proteomes" id="UP000305202"/>
    </source>
</evidence>
<name>A0ABY2SFN0_9HYPH</name>
<dbReference type="Proteomes" id="UP000305202">
    <property type="component" value="Unassembled WGS sequence"/>
</dbReference>
<dbReference type="EMBL" id="SZPQ01000038">
    <property type="protein sequence ID" value="TKI03792.1"/>
    <property type="molecule type" value="Genomic_DNA"/>
</dbReference>
<evidence type="ECO:0000256" key="1">
    <source>
        <dbReference type="SAM" id="Phobius"/>
    </source>
</evidence>
<reference evidence="2 3" key="1">
    <citation type="submission" date="2019-04" db="EMBL/GenBank/DDBJ databases">
        <authorList>
            <person name="Li M."/>
            <person name="Gao C."/>
        </authorList>
    </citation>
    <scope>NUCLEOTIDE SEQUENCE [LARGE SCALE GENOMIC DNA]</scope>
    <source>
        <strain evidence="2 3">BGMRC 2031</strain>
    </source>
</reference>
<keyword evidence="3" id="KW-1185">Reference proteome</keyword>
<sequence>MALWRCDIRVSWRTQIFSLTVHGILTLLVLLSPWPENYGLVWLTLVTLVVFECIRSQRNIMACRGELVLQSRQHLRWHQQDWLINGTPWMLKSGILLSLRQVNGKKRRKLWLASDCMEQREWRTLRNALLQSGSSQPDRRA</sequence>
<keyword evidence="1" id="KW-0472">Membrane</keyword>